<reference evidence="2" key="1">
    <citation type="submission" date="2021-06" db="EMBL/GenBank/DDBJ databases">
        <authorList>
            <person name="Kallberg Y."/>
            <person name="Tangrot J."/>
            <person name="Rosling A."/>
        </authorList>
    </citation>
    <scope>NUCLEOTIDE SEQUENCE</scope>
    <source>
        <strain evidence="2">MT106</strain>
    </source>
</reference>
<gene>
    <name evidence="2" type="ORF">AGERDE_LOCUS2358</name>
</gene>
<comment type="caution">
    <text evidence="2">The sequence shown here is derived from an EMBL/GenBank/DDBJ whole genome shotgun (WGS) entry which is preliminary data.</text>
</comment>
<keyword evidence="1" id="KW-0812">Transmembrane</keyword>
<evidence type="ECO:0000256" key="1">
    <source>
        <dbReference type="SAM" id="Phobius"/>
    </source>
</evidence>
<name>A0A9N8Z3F2_9GLOM</name>
<protein>
    <submittedName>
        <fullName evidence="2">9964_t:CDS:1</fullName>
    </submittedName>
</protein>
<keyword evidence="1" id="KW-1133">Transmembrane helix</keyword>
<dbReference type="Proteomes" id="UP000789831">
    <property type="component" value="Unassembled WGS sequence"/>
</dbReference>
<organism evidence="2 3">
    <name type="scientific">Ambispora gerdemannii</name>
    <dbReference type="NCBI Taxonomy" id="144530"/>
    <lineage>
        <taxon>Eukaryota</taxon>
        <taxon>Fungi</taxon>
        <taxon>Fungi incertae sedis</taxon>
        <taxon>Mucoromycota</taxon>
        <taxon>Glomeromycotina</taxon>
        <taxon>Glomeromycetes</taxon>
        <taxon>Archaeosporales</taxon>
        <taxon>Ambisporaceae</taxon>
        <taxon>Ambispora</taxon>
    </lineage>
</organism>
<evidence type="ECO:0000313" key="2">
    <source>
        <dbReference type="EMBL" id="CAG8463135.1"/>
    </source>
</evidence>
<sequence length="158" mass="18110">MPYMLVRTSTHNRLLNVPRHMNVNFHGDKVKFYCNTAVFASAFSNAYLFVIAVASHIFTVSALALEKPIGNENSLYLKKHSAPMFQDFTQFQPDCRAGRFDTKKRVRFDFHAIQETKGSSDFTVNAQTPITTENVNKLLADISELELLERSQYIPRLF</sequence>
<keyword evidence="3" id="KW-1185">Reference proteome</keyword>
<dbReference type="AlphaFoldDB" id="A0A9N8Z3F2"/>
<proteinExistence type="predicted"/>
<keyword evidence="1" id="KW-0472">Membrane</keyword>
<dbReference type="EMBL" id="CAJVPL010000194">
    <property type="protein sequence ID" value="CAG8463135.1"/>
    <property type="molecule type" value="Genomic_DNA"/>
</dbReference>
<evidence type="ECO:0000313" key="3">
    <source>
        <dbReference type="Proteomes" id="UP000789831"/>
    </source>
</evidence>
<feature type="transmembrane region" description="Helical" evidence="1">
    <location>
        <begin position="46"/>
        <end position="65"/>
    </location>
</feature>
<accession>A0A9N8Z3F2</accession>